<evidence type="ECO:0000256" key="1">
    <source>
        <dbReference type="ARBA" id="ARBA00007374"/>
    </source>
</evidence>
<dbReference type="PANTHER" id="PTHR12400:SF51">
    <property type="entry name" value="INOSITOL POLYPHOSPHATE MULTIKINASE"/>
    <property type="match status" value="1"/>
</dbReference>
<proteinExistence type="inferred from homology"/>
<dbReference type="InterPro" id="IPR005522">
    <property type="entry name" value="IPK"/>
</dbReference>
<evidence type="ECO:0000256" key="5">
    <source>
        <dbReference type="ARBA" id="ARBA00022840"/>
    </source>
</evidence>
<keyword evidence="3" id="KW-0547">Nucleotide-binding</keyword>
<comment type="similarity">
    <text evidence="1 8">Belongs to the inositol phosphokinase (IPK) family.</text>
</comment>
<dbReference type="PANTHER" id="PTHR12400">
    <property type="entry name" value="INOSITOL POLYPHOSPHATE KINASE"/>
    <property type="match status" value="1"/>
</dbReference>
<dbReference type="OMA" id="AKPCVMD"/>
<dbReference type="InParanoid" id="A0A7R8YZ38"/>
<dbReference type="Pfam" id="PF03770">
    <property type="entry name" value="IPK"/>
    <property type="match status" value="1"/>
</dbReference>
<accession>A0A7R8YZ38</accession>
<keyword evidence="5" id="KW-0067">ATP-binding</keyword>
<dbReference type="AlphaFoldDB" id="A0A7R8YZ38"/>
<gene>
    <name evidence="9" type="ORF">HERILL_LOCUS12150</name>
</gene>
<dbReference type="GO" id="GO:0008440">
    <property type="term" value="F:inositol-1,4,5-trisphosphate 3-kinase activity"/>
    <property type="evidence" value="ECO:0007669"/>
    <property type="project" value="TreeGrafter"/>
</dbReference>
<evidence type="ECO:0000256" key="4">
    <source>
        <dbReference type="ARBA" id="ARBA00022777"/>
    </source>
</evidence>
<evidence type="ECO:0000256" key="3">
    <source>
        <dbReference type="ARBA" id="ARBA00022741"/>
    </source>
</evidence>
<organism evidence="9 10">
    <name type="scientific">Hermetia illucens</name>
    <name type="common">Black soldier fly</name>
    <dbReference type="NCBI Taxonomy" id="343691"/>
    <lineage>
        <taxon>Eukaryota</taxon>
        <taxon>Metazoa</taxon>
        <taxon>Ecdysozoa</taxon>
        <taxon>Arthropoda</taxon>
        <taxon>Hexapoda</taxon>
        <taxon>Insecta</taxon>
        <taxon>Pterygota</taxon>
        <taxon>Neoptera</taxon>
        <taxon>Endopterygota</taxon>
        <taxon>Diptera</taxon>
        <taxon>Brachycera</taxon>
        <taxon>Stratiomyomorpha</taxon>
        <taxon>Stratiomyidae</taxon>
        <taxon>Hermetiinae</taxon>
        <taxon>Hermetia</taxon>
    </lineage>
</organism>
<keyword evidence="2 8" id="KW-0808">Transferase</keyword>
<comment type="catalytic activity">
    <reaction evidence="6">
        <text>1D-myo-inositol 1,4,5-trisphosphate + 2 ATP = 1D-myo-inositol 1,3,4,5,6-pentakisphosphate + 2 ADP + 2 H(+)</text>
        <dbReference type="Rhea" id="RHEA:32359"/>
        <dbReference type="ChEBI" id="CHEBI:15378"/>
        <dbReference type="ChEBI" id="CHEBI:30616"/>
        <dbReference type="ChEBI" id="CHEBI:57733"/>
        <dbReference type="ChEBI" id="CHEBI:203600"/>
        <dbReference type="ChEBI" id="CHEBI:456216"/>
        <dbReference type="EC" id="2.7.1.151"/>
    </reaction>
</comment>
<name>A0A7R8YZ38_HERIL</name>
<reference evidence="9 10" key="1">
    <citation type="submission" date="2020-11" db="EMBL/GenBank/DDBJ databases">
        <authorList>
            <person name="Wallbank WR R."/>
            <person name="Pardo Diaz C."/>
            <person name="Kozak K."/>
            <person name="Martin S."/>
            <person name="Jiggins C."/>
            <person name="Moest M."/>
            <person name="Warren A I."/>
            <person name="Generalovic N T."/>
            <person name="Byers J.R.P. K."/>
            <person name="Montejo-Kovacevich G."/>
            <person name="Yen C E."/>
        </authorList>
    </citation>
    <scope>NUCLEOTIDE SEQUENCE [LARGE SCALE GENOMIC DNA]</scope>
</reference>
<keyword evidence="10" id="KW-1185">Reference proteome</keyword>
<dbReference type="EC" id="2.7.-.-" evidence="8"/>
<dbReference type="GO" id="GO:0051765">
    <property type="term" value="F:inositol tetrakisphosphate kinase activity"/>
    <property type="evidence" value="ECO:0007669"/>
    <property type="project" value="TreeGrafter"/>
</dbReference>
<dbReference type="Proteomes" id="UP000594454">
    <property type="component" value="Chromosome 4"/>
</dbReference>
<evidence type="ECO:0000313" key="9">
    <source>
        <dbReference type="EMBL" id="CAD7089612.1"/>
    </source>
</evidence>
<keyword evidence="4 8" id="KW-0418">Kinase</keyword>
<dbReference type="InterPro" id="IPR038286">
    <property type="entry name" value="IPK_sf"/>
</dbReference>
<dbReference type="GO" id="GO:0032958">
    <property type="term" value="P:inositol phosphate biosynthetic process"/>
    <property type="evidence" value="ECO:0007669"/>
    <property type="project" value="InterPro"/>
</dbReference>
<dbReference type="SUPFAM" id="SSF56104">
    <property type="entry name" value="SAICAR synthase-like"/>
    <property type="match status" value="1"/>
</dbReference>
<evidence type="ECO:0000256" key="7">
    <source>
        <dbReference type="ARBA" id="ARBA00036525"/>
    </source>
</evidence>
<dbReference type="FunCoup" id="A0A7R8YZ38">
    <property type="interactions" value="1158"/>
</dbReference>
<evidence type="ECO:0000313" key="10">
    <source>
        <dbReference type="Proteomes" id="UP000594454"/>
    </source>
</evidence>
<evidence type="ECO:0000256" key="8">
    <source>
        <dbReference type="RuleBase" id="RU363090"/>
    </source>
</evidence>
<sequence length="358" mass="40645">MTTKISQVPVNNLPSGTIPLENQVAGHTFQEGTDALGMLKDESDDIVLKPLTKPICGEREKSFYELLQTTKNPCLLALKRLVPEYRGVVTADVNGKEVEFLKLVDLTHGMRKPCIMDIKVGKRTWDPLATKEKILVEEEKYAACKKTIGLCIPGFQVYDIETGKLHRFSKDYGKKLNETTFRDTLRLFLNAKSGLCRKLVIQILLELKSIQKWIRMQAYYKLYSSSILLVYDAEKLETILHDNKLNCNIGNGSILSHADIPSDLNTSTMPQDLPYENTKSWCDENTKDYEQTLLHPKSDSCANKLIVNGRTDDRSWTHVKMIDFAHAFSSDDDSLDTNYMFGIDSLVRIFEGFLKECG</sequence>
<protein>
    <recommendedName>
        <fullName evidence="8">Kinase</fullName>
        <ecNumber evidence="8">2.7.-.-</ecNumber>
    </recommendedName>
</protein>
<comment type="catalytic activity">
    <reaction evidence="7">
        <text>1D-myo-inositol 1,3,4,6-tetrakisphosphate + ATP = 1D-myo-inositol 1,3,4,5,6-pentakisphosphate + ADP + H(+)</text>
        <dbReference type="Rhea" id="RHEA:12717"/>
        <dbReference type="ChEBI" id="CHEBI:15378"/>
        <dbReference type="ChEBI" id="CHEBI:30616"/>
        <dbReference type="ChEBI" id="CHEBI:57660"/>
        <dbReference type="ChEBI" id="CHEBI:57733"/>
        <dbReference type="ChEBI" id="CHEBI:456216"/>
        <dbReference type="EC" id="2.7.1.140"/>
    </reaction>
</comment>
<dbReference type="GO" id="GO:0005524">
    <property type="term" value="F:ATP binding"/>
    <property type="evidence" value="ECO:0007669"/>
    <property type="project" value="UniProtKB-KW"/>
</dbReference>
<dbReference type="GO" id="GO:0005634">
    <property type="term" value="C:nucleus"/>
    <property type="evidence" value="ECO:0007669"/>
    <property type="project" value="TreeGrafter"/>
</dbReference>
<dbReference type="GO" id="GO:0005737">
    <property type="term" value="C:cytoplasm"/>
    <property type="evidence" value="ECO:0007669"/>
    <property type="project" value="TreeGrafter"/>
</dbReference>
<evidence type="ECO:0000256" key="6">
    <source>
        <dbReference type="ARBA" id="ARBA00036164"/>
    </source>
</evidence>
<evidence type="ECO:0000256" key="2">
    <source>
        <dbReference type="ARBA" id="ARBA00022679"/>
    </source>
</evidence>
<dbReference type="Gene3D" id="3.30.470.160">
    <property type="entry name" value="Inositol polyphosphate kinase"/>
    <property type="match status" value="1"/>
</dbReference>
<dbReference type="EMBL" id="LR899012">
    <property type="protein sequence ID" value="CAD7089612.1"/>
    <property type="molecule type" value="Genomic_DNA"/>
</dbReference>